<feature type="region of interest" description="Disordered" evidence="1">
    <location>
        <begin position="56"/>
        <end position="141"/>
    </location>
</feature>
<evidence type="ECO:0000313" key="3">
    <source>
        <dbReference type="EMBL" id="VUZ55578.1"/>
    </source>
</evidence>
<proteinExistence type="predicted"/>
<protein>
    <recommendedName>
        <fullName evidence="2">DUF4604 domain-containing protein</fullName>
    </recommendedName>
</protein>
<feature type="compositionally biased region" description="Basic and acidic residues" evidence="1">
    <location>
        <begin position="95"/>
        <end position="124"/>
    </location>
</feature>
<feature type="region of interest" description="Disordered" evidence="1">
    <location>
        <begin position="1"/>
        <end position="38"/>
    </location>
</feature>
<feature type="compositionally biased region" description="Basic and acidic residues" evidence="1">
    <location>
        <begin position="57"/>
        <end position="74"/>
    </location>
</feature>
<accession>A0A564Z9M7</accession>
<feature type="domain" description="DUF4604" evidence="2">
    <location>
        <begin position="9"/>
        <end position="136"/>
    </location>
</feature>
<organism evidence="3 4">
    <name type="scientific">Hymenolepis diminuta</name>
    <name type="common">Rat tapeworm</name>
    <dbReference type="NCBI Taxonomy" id="6216"/>
    <lineage>
        <taxon>Eukaryota</taxon>
        <taxon>Metazoa</taxon>
        <taxon>Spiralia</taxon>
        <taxon>Lophotrochozoa</taxon>
        <taxon>Platyhelminthes</taxon>
        <taxon>Cestoda</taxon>
        <taxon>Eucestoda</taxon>
        <taxon>Cyclophyllidea</taxon>
        <taxon>Hymenolepididae</taxon>
        <taxon>Hymenolepis</taxon>
    </lineage>
</organism>
<dbReference type="Proteomes" id="UP000321570">
    <property type="component" value="Unassembled WGS sequence"/>
</dbReference>
<feature type="compositionally biased region" description="Basic and acidic residues" evidence="1">
    <location>
        <begin position="1"/>
        <end position="29"/>
    </location>
</feature>
<dbReference type="EMBL" id="CABIJS010000695">
    <property type="protein sequence ID" value="VUZ55578.1"/>
    <property type="molecule type" value="Genomic_DNA"/>
</dbReference>
<evidence type="ECO:0000313" key="4">
    <source>
        <dbReference type="Proteomes" id="UP000321570"/>
    </source>
</evidence>
<dbReference type="Pfam" id="PF15377">
    <property type="entry name" value="DUF4604"/>
    <property type="match status" value="1"/>
</dbReference>
<gene>
    <name evidence="3" type="ORF">WMSIL1_LOCUS13400</name>
</gene>
<dbReference type="InterPro" id="IPR027911">
    <property type="entry name" value="DUF4604"/>
</dbReference>
<sequence length="141" mass="16154">MKPEATIENKMRSRIQFDNDDDFRDREDEAPQVVAGIGVSEEEASEYVQKNLVKYLRGKDGSDSDKPKDERTPEEIEAENAGKILFCRPKAKQSKKSEDKAKKKKDSEHSKKFEKLKERGKKNENPGGTLSFSLDEEEEDD</sequence>
<dbReference type="AlphaFoldDB" id="A0A564Z9M7"/>
<keyword evidence="4" id="KW-1185">Reference proteome</keyword>
<evidence type="ECO:0000259" key="2">
    <source>
        <dbReference type="Pfam" id="PF15377"/>
    </source>
</evidence>
<evidence type="ECO:0000256" key="1">
    <source>
        <dbReference type="SAM" id="MobiDB-lite"/>
    </source>
</evidence>
<reference evidence="3 4" key="1">
    <citation type="submission" date="2019-07" db="EMBL/GenBank/DDBJ databases">
        <authorList>
            <person name="Jastrzebski P J."/>
            <person name="Paukszto L."/>
            <person name="Jastrzebski P J."/>
        </authorList>
    </citation>
    <scope>NUCLEOTIDE SEQUENCE [LARGE SCALE GENOMIC DNA]</scope>
    <source>
        <strain evidence="3 4">WMS-il1</strain>
    </source>
</reference>
<name>A0A564Z9M7_HYMDI</name>